<name>A0A2V4E9T2_9GAMM</name>
<gene>
    <name evidence="1" type="ORF">DKK70_00830</name>
</gene>
<accession>A0A2V4E9T2</accession>
<evidence type="ECO:0008006" key="3">
    <source>
        <dbReference type="Google" id="ProtNLM"/>
    </source>
</evidence>
<evidence type="ECO:0000313" key="1">
    <source>
        <dbReference type="EMBL" id="PXZ08689.1"/>
    </source>
</evidence>
<sequence length="126" mass="14796">MKDEQLSWLIQNQDYLYQNEGRDLYDIIYSTLSNDKMSYISFVKMASEGSGFFPSEGTGYSLDNDWDDPSEFVEVIFFLGEYESATITPQHFIKLMQVISDSYVEAYPKDKATVEHYMSRLRERYS</sequence>
<organism evidence="1 2">
    <name type="scientific">Gilliamella apicola</name>
    <dbReference type="NCBI Taxonomy" id="1196095"/>
    <lineage>
        <taxon>Bacteria</taxon>
        <taxon>Pseudomonadati</taxon>
        <taxon>Pseudomonadota</taxon>
        <taxon>Gammaproteobacteria</taxon>
        <taxon>Orbales</taxon>
        <taxon>Orbaceae</taxon>
        <taxon>Gilliamella</taxon>
    </lineage>
</organism>
<reference evidence="1 2" key="1">
    <citation type="submission" date="2018-05" db="EMBL/GenBank/DDBJ databases">
        <title>Reference genomes for bee gut microbiota database.</title>
        <authorList>
            <person name="Ellegaard K.M."/>
        </authorList>
    </citation>
    <scope>NUCLEOTIDE SEQUENCE [LARGE SCALE GENOMIC DNA]</scope>
    <source>
        <strain evidence="1 2">ESL0182</strain>
    </source>
</reference>
<dbReference type="Proteomes" id="UP000247932">
    <property type="component" value="Unassembled WGS sequence"/>
</dbReference>
<keyword evidence="2" id="KW-1185">Reference proteome</keyword>
<dbReference type="EMBL" id="QGLR01000002">
    <property type="protein sequence ID" value="PXZ08689.1"/>
    <property type="molecule type" value="Genomic_DNA"/>
</dbReference>
<comment type="caution">
    <text evidence="1">The sequence shown here is derived from an EMBL/GenBank/DDBJ whole genome shotgun (WGS) entry which is preliminary data.</text>
</comment>
<dbReference type="AlphaFoldDB" id="A0A2V4E9T2"/>
<dbReference type="RefSeq" id="WP_110432329.1">
    <property type="nucleotide sequence ID" value="NZ_QGLR01000002.1"/>
</dbReference>
<protein>
    <recommendedName>
        <fullName evidence="3">CDI immunity protein domain-containing protein</fullName>
    </recommendedName>
</protein>
<proteinExistence type="predicted"/>
<evidence type="ECO:0000313" key="2">
    <source>
        <dbReference type="Proteomes" id="UP000247932"/>
    </source>
</evidence>
<dbReference type="OrthoDB" id="6446331at2"/>